<feature type="region of interest" description="Disordered" evidence="1">
    <location>
        <begin position="24"/>
        <end position="45"/>
    </location>
</feature>
<dbReference type="AlphaFoldDB" id="A0AAV3RVJ5"/>
<dbReference type="Proteomes" id="UP001454036">
    <property type="component" value="Unassembled WGS sequence"/>
</dbReference>
<organism evidence="2 3">
    <name type="scientific">Lithospermum erythrorhizon</name>
    <name type="common">Purple gromwell</name>
    <name type="synonym">Lithospermum officinale var. erythrorhizon</name>
    <dbReference type="NCBI Taxonomy" id="34254"/>
    <lineage>
        <taxon>Eukaryota</taxon>
        <taxon>Viridiplantae</taxon>
        <taxon>Streptophyta</taxon>
        <taxon>Embryophyta</taxon>
        <taxon>Tracheophyta</taxon>
        <taxon>Spermatophyta</taxon>
        <taxon>Magnoliopsida</taxon>
        <taxon>eudicotyledons</taxon>
        <taxon>Gunneridae</taxon>
        <taxon>Pentapetalae</taxon>
        <taxon>asterids</taxon>
        <taxon>lamiids</taxon>
        <taxon>Boraginales</taxon>
        <taxon>Boraginaceae</taxon>
        <taxon>Boraginoideae</taxon>
        <taxon>Lithospermeae</taxon>
        <taxon>Lithospermum</taxon>
    </lineage>
</organism>
<gene>
    <name evidence="2" type="ORF">LIER_33006</name>
</gene>
<comment type="caution">
    <text evidence="2">The sequence shown here is derived from an EMBL/GenBank/DDBJ whole genome shotgun (WGS) entry which is preliminary data.</text>
</comment>
<accession>A0AAV3RVJ5</accession>
<evidence type="ECO:0000256" key="1">
    <source>
        <dbReference type="SAM" id="MobiDB-lite"/>
    </source>
</evidence>
<name>A0AAV3RVJ5_LITER</name>
<evidence type="ECO:0000313" key="2">
    <source>
        <dbReference type="EMBL" id="GAA0185718.1"/>
    </source>
</evidence>
<keyword evidence="3" id="KW-1185">Reference proteome</keyword>
<reference evidence="2 3" key="1">
    <citation type="submission" date="2024-01" db="EMBL/GenBank/DDBJ databases">
        <title>The complete chloroplast genome sequence of Lithospermum erythrorhizon: insights into the phylogenetic relationship among Boraginaceae species and the maternal lineages of purple gromwells.</title>
        <authorList>
            <person name="Okada T."/>
            <person name="Watanabe K."/>
        </authorList>
    </citation>
    <scope>NUCLEOTIDE SEQUENCE [LARGE SCALE GENOMIC DNA]</scope>
</reference>
<dbReference type="EMBL" id="BAABME010012988">
    <property type="protein sequence ID" value="GAA0185718.1"/>
    <property type="molecule type" value="Genomic_DNA"/>
</dbReference>
<proteinExistence type="predicted"/>
<protein>
    <submittedName>
        <fullName evidence="2">Uncharacterized protein</fullName>
    </submittedName>
</protein>
<evidence type="ECO:0000313" key="3">
    <source>
        <dbReference type="Proteomes" id="UP001454036"/>
    </source>
</evidence>
<sequence>MLEIELNIRNFTSPPPTCIQQRIGESISGSRRESSSTPIDLSTGSRPRRSTLIGVASSLQLFARRDLWSTSLANLTPMRMWVGTRIQSPRIAVGVFLYGGDNRPPSPRPGMEKLKARLYRGKLIDNGVSRFFRRQIKKKIEGFWPHFGDISPGAVYDLESPSELARQVFE</sequence>